<accession>A0A553K4C7</accession>
<dbReference type="Proteomes" id="UP000317638">
    <property type="component" value="Unassembled WGS sequence"/>
</dbReference>
<dbReference type="EMBL" id="VKKG01000001">
    <property type="protein sequence ID" value="TRY19579.1"/>
    <property type="molecule type" value="Genomic_DNA"/>
</dbReference>
<proteinExistence type="predicted"/>
<evidence type="ECO:0000256" key="5">
    <source>
        <dbReference type="ARBA" id="ARBA00023136"/>
    </source>
</evidence>
<keyword evidence="3 6" id="KW-0812">Transmembrane</keyword>
<keyword evidence="4 6" id="KW-1133">Transmembrane helix</keyword>
<evidence type="ECO:0000313" key="7">
    <source>
        <dbReference type="EMBL" id="TRY19579.1"/>
    </source>
</evidence>
<dbReference type="PANTHER" id="PTHR30482">
    <property type="entry name" value="HIGH-AFFINITY BRANCHED-CHAIN AMINO ACID TRANSPORT SYSTEM PERMEASE"/>
    <property type="match status" value="1"/>
</dbReference>
<dbReference type="GO" id="GO:0015658">
    <property type="term" value="F:branched-chain amino acid transmembrane transporter activity"/>
    <property type="evidence" value="ECO:0007669"/>
    <property type="project" value="InterPro"/>
</dbReference>
<dbReference type="OrthoDB" id="9814461at2"/>
<keyword evidence="5 6" id="KW-0472">Membrane</keyword>
<feature type="transmembrane region" description="Helical" evidence="6">
    <location>
        <begin position="206"/>
        <end position="226"/>
    </location>
</feature>
<dbReference type="RefSeq" id="WP_143936665.1">
    <property type="nucleotide sequence ID" value="NZ_VKKG01000001.1"/>
</dbReference>
<dbReference type="InterPro" id="IPR043428">
    <property type="entry name" value="LivM-like"/>
</dbReference>
<organism evidence="7 8">
    <name type="scientific">Tessaracoccus rhinocerotis</name>
    <dbReference type="NCBI Taxonomy" id="1689449"/>
    <lineage>
        <taxon>Bacteria</taxon>
        <taxon>Bacillati</taxon>
        <taxon>Actinomycetota</taxon>
        <taxon>Actinomycetes</taxon>
        <taxon>Propionibacteriales</taxon>
        <taxon>Propionibacteriaceae</taxon>
        <taxon>Tessaracoccus</taxon>
    </lineage>
</organism>
<evidence type="ECO:0000256" key="4">
    <source>
        <dbReference type="ARBA" id="ARBA00022989"/>
    </source>
</evidence>
<dbReference type="GO" id="GO:0005886">
    <property type="term" value="C:plasma membrane"/>
    <property type="evidence" value="ECO:0007669"/>
    <property type="project" value="UniProtKB-SubCell"/>
</dbReference>
<dbReference type="InterPro" id="IPR001851">
    <property type="entry name" value="ABC_transp_permease"/>
</dbReference>
<feature type="transmembrane region" description="Helical" evidence="6">
    <location>
        <begin position="277"/>
        <end position="296"/>
    </location>
</feature>
<evidence type="ECO:0000313" key="8">
    <source>
        <dbReference type="Proteomes" id="UP000317638"/>
    </source>
</evidence>
<evidence type="ECO:0000256" key="6">
    <source>
        <dbReference type="SAM" id="Phobius"/>
    </source>
</evidence>
<keyword evidence="2" id="KW-1003">Cell membrane</keyword>
<evidence type="ECO:0000256" key="3">
    <source>
        <dbReference type="ARBA" id="ARBA00022692"/>
    </source>
</evidence>
<sequence>MGAVRNILRWLVPLGLAYGIVLALIQVGVINNYLFATMMTICINIILATSLNLVVGFTGQLALGHAGFMAIGAYTCAIITMRVDGIVGFVLGVLAGAVLAAVVGFLIGLPVLRLRGDYLAIATLGMAEIIRVFINNMGITNGAAGLSGIPRHVDWNWMFFFLALTLVFLWHYIRSAHGRRAIAVREDEIAAEAIGIDTTRVKVQTFTIAAFFAGIGGGLYASYFYVLQPSQFGFLKSIDILVIVVLGGLGSMSGSIIAAIVLAVLSTFLAQFTDLRMIIYSLLLVLIMIFRPGGIMGSREVSLGILGKVFGERKDPAAMVAPPIVKQDDEEVPSDEEVK</sequence>
<feature type="transmembrane region" description="Helical" evidence="6">
    <location>
        <begin position="86"/>
        <end position="111"/>
    </location>
</feature>
<feature type="transmembrane region" description="Helical" evidence="6">
    <location>
        <begin position="238"/>
        <end position="265"/>
    </location>
</feature>
<feature type="transmembrane region" description="Helical" evidence="6">
    <location>
        <begin position="33"/>
        <end position="54"/>
    </location>
</feature>
<evidence type="ECO:0000256" key="2">
    <source>
        <dbReference type="ARBA" id="ARBA00022475"/>
    </source>
</evidence>
<dbReference type="PANTHER" id="PTHR30482:SF10">
    <property type="entry name" value="HIGH-AFFINITY BRANCHED-CHAIN AMINO ACID TRANSPORT PROTEIN BRAE"/>
    <property type="match status" value="1"/>
</dbReference>
<comment type="subcellular location">
    <subcellularLocation>
        <location evidence="1">Cell membrane</location>
        <topology evidence="1">Multi-pass membrane protein</topology>
    </subcellularLocation>
</comment>
<gene>
    <name evidence="7" type="ORF">FOJ82_01370</name>
</gene>
<keyword evidence="8" id="KW-1185">Reference proteome</keyword>
<feature type="transmembrane region" description="Helical" evidence="6">
    <location>
        <begin position="155"/>
        <end position="173"/>
    </location>
</feature>
<dbReference type="Pfam" id="PF02653">
    <property type="entry name" value="BPD_transp_2"/>
    <property type="match status" value="1"/>
</dbReference>
<feature type="transmembrane region" description="Helical" evidence="6">
    <location>
        <begin position="61"/>
        <end position="80"/>
    </location>
</feature>
<evidence type="ECO:0000256" key="1">
    <source>
        <dbReference type="ARBA" id="ARBA00004651"/>
    </source>
</evidence>
<comment type="caution">
    <text evidence="7">The sequence shown here is derived from an EMBL/GenBank/DDBJ whole genome shotgun (WGS) entry which is preliminary data.</text>
</comment>
<dbReference type="CDD" id="cd06581">
    <property type="entry name" value="TM_PBP1_LivM_like"/>
    <property type="match status" value="1"/>
</dbReference>
<reference evidence="7 8" key="1">
    <citation type="submission" date="2019-07" db="EMBL/GenBank/DDBJ databases">
        <authorList>
            <person name="Zhou L.-Y."/>
        </authorList>
    </citation>
    <scope>NUCLEOTIDE SEQUENCE [LARGE SCALE GENOMIC DNA]</scope>
    <source>
        <strain evidence="7 8">YIM 101269</strain>
    </source>
</reference>
<feature type="transmembrane region" description="Helical" evidence="6">
    <location>
        <begin position="118"/>
        <end position="135"/>
    </location>
</feature>
<feature type="transmembrane region" description="Helical" evidence="6">
    <location>
        <begin position="7"/>
        <end position="27"/>
    </location>
</feature>
<dbReference type="AlphaFoldDB" id="A0A553K4C7"/>
<protein>
    <submittedName>
        <fullName evidence="7">Branched-chain amino acid ABC transporter permease</fullName>
    </submittedName>
</protein>
<name>A0A553K4C7_9ACTN</name>